<comment type="similarity">
    <text evidence="1">Belongs to the DNA mismatch repair MutL/HexB family.</text>
</comment>
<dbReference type="PANTHER" id="PTHR10073">
    <property type="entry name" value="DNA MISMATCH REPAIR PROTEIN MLH, PMS, MUTL"/>
    <property type="match status" value="1"/>
</dbReference>
<evidence type="ECO:0000256" key="2">
    <source>
        <dbReference type="ARBA" id="ARBA00022763"/>
    </source>
</evidence>
<dbReference type="InterPro" id="IPR020568">
    <property type="entry name" value="Ribosomal_Su5_D2-typ_SF"/>
</dbReference>
<dbReference type="GO" id="GO:0005524">
    <property type="term" value="F:ATP binding"/>
    <property type="evidence" value="ECO:0007669"/>
    <property type="project" value="InterPro"/>
</dbReference>
<feature type="compositionally biased region" description="Polar residues" evidence="3">
    <location>
        <begin position="492"/>
        <end position="509"/>
    </location>
</feature>
<feature type="compositionally biased region" description="Polar residues" evidence="3">
    <location>
        <begin position="343"/>
        <end position="353"/>
    </location>
</feature>
<dbReference type="GO" id="GO:0016887">
    <property type="term" value="F:ATP hydrolysis activity"/>
    <property type="evidence" value="ECO:0007669"/>
    <property type="project" value="InterPro"/>
</dbReference>
<dbReference type="InParanoid" id="A0A2R2ML27"/>
<proteinExistence type="inferred from homology"/>
<dbReference type="FunFam" id="3.30.565.10:FF:000017">
    <property type="entry name" value="PMS1 homolog 1, mismatch repair system component"/>
    <property type="match status" value="1"/>
</dbReference>
<protein>
    <submittedName>
        <fullName evidence="6">PMS1 protein homolog 1-like</fullName>
    </submittedName>
</protein>
<dbReference type="InterPro" id="IPR036890">
    <property type="entry name" value="HATPase_C_sf"/>
</dbReference>
<dbReference type="AlphaFoldDB" id="A0A2R2ML27"/>
<evidence type="ECO:0000259" key="4">
    <source>
        <dbReference type="SMART" id="SM01340"/>
    </source>
</evidence>
<feature type="compositionally biased region" description="Basic and acidic residues" evidence="3">
    <location>
        <begin position="622"/>
        <end position="638"/>
    </location>
</feature>
<feature type="compositionally biased region" description="Polar residues" evidence="3">
    <location>
        <begin position="375"/>
        <end position="391"/>
    </location>
</feature>
<keyword evidence="2" id="KW-0227">DNA damage</keyword>
<accession>A0A2R2ML27</accession>
<feature type="region of interest" description="Disordered" evidence="3">
    <location>
        <begin position="561"/>
        <end position="655"/>
    </location>
</feature>
<dbReference type="GO" id="GO:0030983">
    <property type="term" value="F:mismatched DNA binding"/>
    <property type="evidence" value="ECO:0007669"/>
    <property type="project" value="InterPro"/>
</dbReference>
<dbReference type="InterPro" id="IPR014762">
    <property type="entry name" value="DNA_mismatch_repair_CS"/>
</dbReference>
<dbReference type="Pfam" id="PF01119">
    <property type="entry name" value="DNA_mis_repair"/>
    <property type="match status" value="1"/>
</dbReference>
<feature type="compositionally biased region" description="Polar residues" evidence="3">
    <location>
        <begin position="591"/>
        <end position="605"/>
    </location>
</feature>
<evidence type="ECO:0000313" key="5">
    <source>
        <dbReference type="Proteomes" id="UP000085678"/>
    </source>
</evidence>
<dbReference type="OrthoDB" id="10263226at2759"/>
<feature type="domain" description="DNA mismatch repair protein S5" evidence="4">
    <location>
        <begin position="214"/>
        <end position="342"/>
    </location>
</feature>
<organism evidence="5 6">
    <name type="scientific">Lingula anatina</name>
    <name type="common">Brachiopod</name>
    <name type="synonym">Lingula unguis</name>
    <dbReference type="NCBI Taxonomy" id="7574"/>
    <lineage>
        <taxon>Eukaryota</taxon>
        <taxon>Metazoa</taxon>
        <taxon>Spiralia</taxon>
        <taxon>Lophotrochozoa</taxon>
        <taxon>Brachiopoda</taxon>
        <taxon>Linguliformea</taxon>
        <taxon>Lingulata</taxon>
        <taxon>Lingulida</taxon>
        <taxon>Linguloidea</taxon>
        <taxon>Lingulidae</taxon>
        <taxon>Lingula</taxon>
    </lineage>
</organism>
<dbReference type="KEGG" id="lak:106163122"/>
<dbReference type="Gene3D" id="3.30.565.10">
    <property type="entry name" value="Histidine kinase-like ATPase, C-terminal domain"/>
    <property type="match status" value="1"/>
</dbReference>
<feature type="compositionally biased region" description="Acidic residues" evidence="3">
    <location>
        <begin position="576"/>
        <end position="586"/>
    </location>
</feature>
<dbReference type="InterPro" id="IPR014721">
    <property type="entry name" value="Ribsml_uS5_D2-typ_fold_subgr"/>
</dbReference>
<feature type="compositionally biased region" description="Polar residues" evidence="3">
    <location>
        <begin position="522"/>
        <end position="539"/>
    </location>
</feature>
<dbReference type="SUPFAM" id="SSF55874">
    <property type="entry name" value="ATPase domain of HSP90 chaperone/DNA topoisomerase II/histidine kinase"/>
    <property type="match status" value="1"/>
</dbReference>
<dbReference type="InterPro" id="IPR002099">
    <property type="entry name" value="MutL/Mlh/PMS"/>
</dbReference>
<dbReference type="NCBIfam" id="TIGR00585">
    <property type="entry name" value="mutl"/>
    <property type="match status" value="1"/>
</dbReference>
<dbReference type="InterPro" id="IPR013507">
    <property type="entry name" value="DNA_mismatch_S5_2-like"/>
</dbReference>
<reference evidence="6" key="1">
    <citation type="submission" date="2025-08" db="UniProtKB">
        <authorList>
            <consortium name="RefSeq"/>
        </authorList>
    </citation>
    <scope>IDENTIFICATION</scope>
    <source>
        <tissue evidence="6">Gonads</tissue>
    </source>
</reference>
<dbReference type="PANTHER" id="PTHR10073:SF54">
    <property type="entry name" value="PMS1 PROTEIN HOMOLOG 1"/>
    <property type="match status" value="1"/>
</dbReference>
<dbReference type="PROSITE" id="PS00058">
    <property type="entry name" value="DNA_MISMATCH_REPAIR_1"/>
    <property type="match status" value="1"/>
</dbReference>
<evidence type="ECO:0000256" key="1">
    <source>
        <dbReference type="ARBA" id="ARBA00006082"/>
    </source>
</evidence>
<dbReference type="GeneID" id="106163122"/>
<dbReference type="SMART" id="SM01340">
    <property type="entry name" value="DNA_mis_repair"/>
    <property type="match status" value="1"/>
</dbReference>
<feature type="compositionally biased region" description="Basic and acidic residues" evidence="3">
    <location>
        <begin position="365"/>
        <end position="374"/>
    </location>
</feature>
<name>A0A2R2ML27_LINAN</name>
<dbReference type="STRING" id="7574.A0A2R2ML27"/>
<dbReference type="GO" id="GO:0140664">
    <property type="term" value="F:ATP-dependent DNA damage sensor activity"/>
    <property type="evidence" value="ECO:0007669"/>
    <property type="project" value="InterPro"/>
</dbReference>
<sequence>MESRLKQLPASTVRLIGSGQVITSVYSVVKELVENALDAKATAVEIKLEKFGLEKIEVRDNGRGVQKSDVPHMGQRHFTSKITGQQDLDNLDMYGFRGEALASLCAVSEVAVTTKTIQDEVSTVYTLDHSGHVLSERASHLGQGTTILACNLFKNLPVRKQYYNSVNKKKEELKKVEDLIISFGIIRPDVRIALRHNKDVVWQKNVVTDHRTVLLQCLGTTVMKSMEHIVWHQDAENQMDIEAYLPKSDSSLHVTSRATSDRFFLYVNKRPVVLKDVEKLVRKYYTAGSGCEGSRCPIAFLSLTVPPSQLDVNVDPNKTKVLLHQKDDVCELLKKLLEQTYGPLSSKESSQGAGSEAQGTGPKMVDTESSKETNPEFTISTDKDNFTLNNGQKEDPCTTDHENGNCVSNGKRRPMMHDEEQYQIEFLSGADDLGKDKEKSSVDPVVNLNSLPEFYNNCESEDILSTQKPNFNLIGEEFSDLIPQTQMATNQNDLEEVSNTSTNQTSTILRDSFSMRKDNIGPESSMSEHNTVKSTNQNNGLSEELAYGRTDDIVSNTTSLNTVSAEENANQQSDSGSEDDWNDDSFFDNLLKNNKNSDTTDSQASEKAFDFKTPSPTLGSAERSKVNLESDSENRQDKVNNFSSKKCPESIDVDQNSGQSLINMEDWSKGRGLEGGILQVLEEASH</sequence>
<dbReference type="Gene3D" id="3.30.230.10">
    <property type="match status" value="1"/>
</dbReference>
<dbReference type="InterPro" id="IPR038973">
    <property type="entry name" value="MutL/Mlh/Pms-like"/>
</dbReference>
<dbReference type="Pfam" id="PF13589">
    <property type="entry name" value="HATPase_c_3"/>
    <property type="match status" value="1"/>
</dbReference>
<dbReference type="CDD" id="cd16926">
    <property type="entry name" value="HATPase_MutL-MLH-PMS-like"/>
    <property type="match status" value="1"/>
</dbReference>
<feature type="compositionally biased region" description="Basic and acidic residues" evidence="3">
    <location>
        <begin position="392"/>
        <end position="403"/>
    </location>
</feature>
<dbReference type="SUPFAM" id="SSF54211">
    <property type="entry name" value="Ribosomal protein S5 domain 2-like"/>
    <property type="match status" value="1"/>
</dbReference>
<feature type="region of interest" description="Disordered" evidence="3">
    <location>
        <begin position="343"/>
        <end position="414"/>
    </location>
</feature>
<dbReference type="GO" id="GO:0006298">
    <property type="term" value="P:mismatch repair"/>
    <property type="evidence" value="ECO:0007669"/>
    <property type="project" value="InterPro"/>
</dbReference>
<evidence type="ECO:0000256" key="3">
    <source>
        <dbReference type="SAM" id="MobiDB-lite"/>
    </source>
</evidence>
<dbReference type="RefSeq" id="XP_023930926.1">
    <property type="nucleotide sequence ID" value="XM_024075158.1"/>
</dbReference>
<gene>
    <name evidence="6" type="primary">LOC106163122</name>
</gene>
<dbReference type="Proteomes" id="UP000085678">
    <property type="component" value="Unplaced"/>
</dbReference>
<feature type="region of interest" description="Disordered" evidence="3">
    <location>
        <begin position="492"/>
        <end position="539"/>
    </location>
</feature>
<keyword evidence="5" id="KW-1185">Reference proteome</keyword>
<feature type="compositionally biased region" description="Polar residues" evidence="3">
    <location>
        <begin position="561"/>
        <end position="575"/>
    </location>
</feature>
<dbReference type="FunFam" id="3.30.230.10:FF:000030">
    <property type="entry name" value="PMS1 homolog 1, mismatch repair system component"/>
    <property type="match status" value="1"/>
</dbReference>
<dbReference type="GO" id="GO:0032389">
    <property type="term" value="C:MutLalpha complex"/>
    <property type="evidence" value="ECO:0007669"/>
    <property type="project" value="TreeGrafter"/>
</dbReference>
<evidence type="ECO:0000313" key="6">
    <source>
        <dbReference type="RefSeq" id="XP_023930926.1"/>
    </source>
</evidence>
<dbReference type="CDD" id="cd00782">
    <property type="entry name" value="MutL_Trans"/>
    <property type="match status" value="1"/>
</dbReference>